<comment type="subcellular location">
    <subcellularLocation>
        <location evidence="2">Cytoplasm</location>
    </subcellularLocation>
</comment>
<evidence type="ECO:0000256" key="7">
    <source>
        <dbReference type="ARBA" id="ARBA00014308"/>
    </source>
</evidence>
<keyword evidence="18" id="KW-1185">Reference proteome</keyword>
<comment type="caution">
    <text evidence="17">The sequence shown here is derived from an EMBL/GenBank/DDBJ whole genome shotgun (WGS) entry which is preliminary data.</text>
</comment>
<dbReference type="HAMAP" id="MF_00218">
    <property type="entry name" value="URO_D"/>
    <property type="match status" value="1"/>
</dbReference>
<dbReference type="CDD" id="cd00717">
    <property type="entry name" value="URO-D"/>
    <property type="match status" value="1"/>
</dbReference>
<comment type="similarity">
    <text evidence="4 14">Belongs to the uroporphyrinogen decarboxylase family.</text>
</comment>
<dbReference type="NCBIfam" id="TIGR01464">
    <property type="entry name" value="hemE"/>
    <property type="match status" value="1"/>
</dbReference>
<dbReference type="PANTHER" id="PTHR21091:SF169">
    <property type="entry name" value="UROPORPHYRINOGEN DECARBOXYLASE"/>
    <property type="match status" value="1"/>
</dbReference>
<name>A0A4S2LUN3_OPIFE</name>
<keyword evidence="11 13" id="KW-0627">Porphyrin biosynthesis</keyword>
<evidence type="ECO:0000313" key="17">
    <source>
        <dbReference type="EMBL" id="TGZ67523.1"/>
    </source>
</evidence>
<gene>
    <name evidence="17" type="ORF">CRM22_004738</name>
</gene>
<dbReference type="PROSITE" id="PS00907">
    <property type="entry name" value="UROD_2"/>
    <property type="match status" value="1"/>
</dbReference>
<evidence type="ECO:0000256" key="1">
    <source>
        <dbReference type="ARBA" id="ARBA00002448"/>
    </source>
</evidence>
<proteinExistence type="inferred from homology"/>
<dbReference type="InterPro" id="IPR000257">
    <property type="entry name" value="Uroporphyrinogen_deCOase"/>
</dbReference>
<evidence type="ECO:0000256" key="11">
    <source>
        <dbReference type="ARBA" id="ARBA00023244"/>
    </source>
</evidence>
<feature type="domain" description="Uroporphyrinogen decarboxylase (URO-D)" evidence="16">
    <location>
        <begin position="150"/>
        <end position="166"/>
    </location>
</feature>
<protein>
    <recommendedName>
        <fullName evidence="7 13">Uroporphyrinogen decarboxylase</fullName>
        <ecNumber evidence="6 13">4.1.1.37</ecNumber>
    </recommendedName>
</protein>
<dbReference type="SMART" id="SM00060">
    <property type="entry name" value="FN3"/>
    <property type="match status" value="3"/>
</dbReference>
<dbReference type="FunFam" id="3.20.20.210:FF:000001">
    <property type="entry name" value="Uroporphyrinogen decarboxylase"/>
    <property type="match status" value="1"/>
</dbReference>
<evidence type="ECO:0000259" key="16">
    <source>
        <dbReference type="PROSITE" id="PS00907"/>
    </source>
</evidence>
<accession>A0A4S2LUN3</accession>
<evidence type="ECO:0000259" key="15">
    <source>
        <dbReference type="PROSITE" id="PS00906"/>
    </source>
</evidence>
<evidence type="ECO:0000256" key="12">
    <source>
        <dbReference type="ARBA" id="ARBA00048411"/>
    </source>
</evidence>
<dbReference type="EC" id="4.1.1.37" evidence="6 13"/>
<dbReference type="Pfam" id="PF01208">
    <property type="entry name" value="URO-D"/>
    <property type="match status" value="1"/>
</dbReference>
<evidence type="ECO:0000256" key="3">
    <source>
        <dbReference type="ARBA" id="ARBA00004804"/>
    </source>
</evidence>
<keyword evidence="9 13" id="KW-0210">Decarboxylase</keyword>
<dbReference type="Proteomes" id="UP000308267">
    <property type="component" value="Unassembled WGS sequence"/>
</dbReference>
<dbReference type="GO" id="GO:0005829">
    <property type="term" value="C:cytosol"/>
    <property type="evidence" value="ECO:0007669"/>
    <property type="project" value="TreeGrafter"/>
</dbReference>
<evidence type="ECO:0000256" key="2">
    <source>
        <dbReference type="ARBA" id="ARBA00004496"/>
    </source>
</evidence>
<comment type="catalytic activity">
    <reaction evidence="12">
        <text>uroporphyrinogen III + 4 H(+) = coproporphyrinogen III + 4 CO2</text>
        <dbReference type="Rhea" id="RHEA:19865"/>
        <dbReference type="ChEBI" id="CHEBI:15378"/>
        <dbReference type="ChEBI" id="CHEBI:16526"/>
        <dbReference type="ChEBI" id="CHEBI:57308"/>
        <dbReference type="ChEBI" id="CHEBI:57309"/>
        <dbReference type="EC" id="4.1.1.37"/>
    </reaction>
    <physiologicalReaction direction="left-to-right" evidence="12">
        <dbReference type="Rhea" id="RHEA:19866"/>
    </physiologicalReaction>
</comment>
<sequence length="1637" mass="183889">MSATSLSEFPPLRNDLILRAVRGLPISRLPVWIMRQAGRYLPEFRSVRENYDFFTICRTPALACQVTIQPIERYDLDAAIIFSDILVIPQALGLEVQMLPGVGPKFPHPITQLDDLGRLNWSVDVKKELSYVYEAITLTRHQLAGRVPLIGFSGAPWTLLSYMIEGGGSSTQSKAKRWLYTQPDASHRILRLLTETIVTHLVQQAVAGAQLLQVFESHAGALTPALFDTFALPYLIQIVHDVRSRLTTEADFSAEQLPPLIVFAKDGHYALQQLVDSGYDVIGLDWTVQPMQACALAGSKVALQGNLDPCALYAPDEELHLLVHNMLEQFKASRRYIVNLGHGIYPDVDPDKVTTFVNLVHKLSASTSDAYVEYGVATNVASLCPNHINSLESYKVSVKNAGDSLSQTVRIQRTVLNLGSEPECRLEAALNPSTNLDGDWETKEIPFNNLEKGRIYEYELTLKVSYREVGVYSRPPIVVVRSTPSEDPAQRMRMGDLVMCPKHLDHASTLSPRFTNDLDGVRQLVEIPALPSELSSEVDCSLKYSLDVNSRGQKITPVLVSSVWSISGTPSAIYRYKFKVTVVHATTELLTFEGPLIILRMLRQIEKAATIFPRVKNEPGTTNQFIYVSVPKGTDECLIEIKLYTKDNRMVEEVQAGVFKNIQDQRDRALAYTLQVKVLHNSKQLFQRSVTSEPLGILPLKEFVNNVQTTVKIVEGNPAVQVHFFDTAPTISDSYCSMAFHVTQSLGDSSVQKSTNHPWVQFDDLASASVYTYDIVAVAMYDTVHIYERRFPRIEVRTPEIGESFQLERAQVENRNLELRWIGTSTWNKVKVLLVNGGRTAEHEFLGNSGRVDGLQSCSSYEMRFELYAGTILLDISDNYLLYTEYPDLSSVENLQVETNELGQRVFWNQKTHEECQLKYEITRSSDDPEVKTKTVLVTTTAHTFTDLVPGVLYSYKVRLMANQVPVSEYCETVVAKPVELNNVKDHFYGIQLLQVSLAIDHMVGKIWVTVKRRSFIPAASLAVIQSPKISQLTRLNRQQSRDGTVRFPSIVFEVENNSKSTSQSVKFTPPSGLETCQIIYTIIRRGSDGTKRMIFPQTELENLLADSDYTYQIEATKTYSGGKSFRALSNLLRLRTNPVTESITYLVQRIDDTSATISWNPLPTGNQIEVVIFQDDTAQTHLLSESYFTVTGLKMCDSLVIKLSLLNGNEITYVAPMKKYIHIPVVPTPSRIVVSELQSPLRHQIVWEPVDMAACKPAYRIQRSVGGNVEEFIRDGTRAEFYDIDGGLYRYRIQTVVGDYAASEPSAWEEVGYAVFDKLLATIRPGELVIEWAVNPNHVAHNVHIVVTENSQVHQFTAPASQRTFVLPKETPFCDPDILLYLNVGGRLSSVVKAKTDWLIPLPQPRITIQPQVGKGMHQLFMNADVSAISGTCAVSYKVLRTHSRNSALSQTTYRTSDAELIMRDILPESVYTYQAETEVRARRHSSHSKVIETSTVKAPGTLRTPLLAVWNASGLHLNWKDSLHQEYQITKVYLTLTDASHTVMYAMDASEDEVTLPPTNMKCNPHLFFFAENVAGTSQISAPSISWELPTQPSQFAVETLTHNIGHRVHWSDIRLETRFPSACEVTYRLTRVHL</sequence>
<evidence type="ECO:0000256" key="9">
    <source>
        <dbReference type="ARBA" id="ARBA00022793"/>
    </source>
</evidence>
<dbReference type="PANTHER" id="PTHR21091">
    <property type="entry name" value="METHYLTETRAHYDROFOLATE:HOMOCYSTEINE METHYLTRANSFERASE RELATED"/>
    <property type="match status" value="1"/>
</dbReference>
<dbReference type="EMBL" id="SJOL01006411">
    <property type="protein sequence ID" value="TGZ67523.1"/>
    <property type="molecule type" value="Genomic_DNA"/>
</dbReference>
<dbReference type="SUPFAM" id="SSF51726">
    <property type="entry name" value="UROD/MetE-like"/>
    <property type="match status" value="1"/>
</dbReference>
<comment type="function">
    <text evidence="1">Catalyzes the decarboxylation of four acetate groups of uroporphyrinogen-III to yield coproporphyrinogen-III.</text>
</comment>
<keyword evidence="8" id="KW-0963">Cytoplasm</keyword>
<keyword evidence="10 13" id="KW-0456">Lyase</keyword>
<dbReference type="GO" id="GO:0004853">
    <property type="term" value="F:uroporphyrinogen decarboxylase activity"/>
    <property type="evidence" value="ECO:0007669"/>
    <property type="project" value="UniProtKB-EC"/>
</dbReference>
<dbReference type="InterPro" id="IPR036116">
    <property type="entry name" value="FN3_sf"/>
</dbReference>
<evidence type="ECO:0000256" key="6">
    <source>
        <dbReference type="ARBA" id="ARBA00012288"/>
    </source>
</evidence>
<dbReference type="InterPro" id="IPR006361">
    <property type="entry name" value="Uroporphyrinogen_deCO2ase_HemE"/>
</dbReference>
<dbReference type="InterPro" id="IPR003961">
    <property type="entry name" value="FN3_dom"/>
</dbReference>
<evidence type="ECO:0000256" key="4">
    <source>
        <dbReference type="ARBA" id="ARBA00009935"/>
    </source>
</evidence>
<dbReference type="Gene3D" id="3.20.20.210">
    <property type="match status" value="1"/>
</dbReference>
<comment type="subunit">
    <text evidence="5">Homodimer.</text>
</comment>
<organism evidence="17 18">
    <name type="scientific">Opisthorchis felineus</name>
    <dbReference type="NCBI Taxonomy" id="147828"/>
    <lineage>
        <taxon>Eukaryota</taxon>
        <taxon>Metazoa</taxon>
        <taxon>Spiralia</taxon>
        <taxon>Lophotrochozoa</taxon>
        <taxon>Platyhelminthes</taxon>
        <taxon>Trematoda</taxon>
        <taxon>Digenea</taxon>
        <taxon>Opisthorchiida</taxon>
        <taxon>Opisthorchiata</taxon>
        <taxon>Opisthorchiidae</taxon>
        <taxon>Opisthorchis</taxon>
    </lineage>
</organism>
<dbReference type="InterPro" id="IPR038071">
    <property type="entry name" value="UROD/MetE-like_sf"/>
</dbReference>
<dbReference type="SUPFAM" id="SSF49265">
    <property type="entry name" value="Fibronectin type III"/>
    <property type="match status" value="2"/>
</dbReference>
<evidence type="ECO:0000256" key="10">
    <source>
        <dbReference type="ARBA" id="ARBA00023239"/>
    </source>
</evidence>
<feature type="domain" description="Uroporphyrinogen decarboxylase (URO-D)" evidence="15">
    <location>
        <begin position="30"/>
        <end position="39"/>
    </location>
</feature>
<reference evidence="17 18" key="1">
    <citation type="journal article" date="2019" name="BMC Genomics">
        <title>New insights from Opisthorchis felineus genome: update on genomics of the epidemiologically important liver flukes.</title>
        <authorList>
            <person name="Ershov N.I."/>
            <person name="Mordvinov V.A."/>
            <person name="Prokhortchouk E.B."/>
            <person name="Pakharukova M.Y."/>
            <person name="Gunbin K.V."/>
            <person name="Ustyantsev K."/>
            <person name="Genaev M.A."/>
            <person name="Blinov A.G."/>
            <person name="Mazur A."/>
            <person name="Boulygina E."/>
            <person name="Tsygankova S."/>
            <person name="Khrameeva E."/>
            <person name="Chekanov N."/>
            <person name="Fan G."/>
            <person name="Xiao A."/>
            <person name="Zhang H."/>
            <person name="Xu X."/>
            <person name="Yang H."/>
            <person name="Solovyev V."/>
            <person name="Lee S.M."/>
            <person name="Liu X."/>
            <person name="Afonnikov D.A."/>
            <person name="Skryabin K.G."/>
        </authorList>
    </citation>
    <scope>NUCLEOTIDE SEQUENCE [LARGE SCALE GENOMIC DNA]</scope>
    <source>
        <strain evidence="17">AK-0245</strain>
        <tissue evidence="17">Whole organism</tissue>
    </source>
</reference>
<evidence type="ECO:0000256" key="5">
    <source>
        <dbReference type="ARBA" id="ARBA00011738"/>
    </source>
</evidence>
<evidence type="ECO:0000313" key="18">
    <source>
        <dbReference type="Proteomes" id="UP000308267"/>
    </source>
</evidence>
<dbReference type="OrthoDB" id="339900at2759"/>
<evidence type="ECO:0000256" key="14">
    <source>
        <dbReference type="RuleBase" id="RU004169"/>
    </source>
</evidence>
<evidence type="ECO:0000256" key="13">
    <source>
        <dbReference type="RuleBase" id="RU000554"/>
    </source>
</evidence>
<dbReference type="PROSITE" id="PS00906">
    <property type="entry name" value="UROD_1"/>
    <property type="match status" value="1"/>
</dbReference>
<dbReference type="STRING" id="147828.A0A4S2LUN3"/>
<evidence type="ECO:0000256" key="8">
    <source>
        <dbReference type="ARBA" id="ARBA00022490"/>
    </source>
</evidence>
<dbReference type="GO" id="GO:0006782">
    <property type="term" value="P:protoporphyrinogen IX biosynthetic process"/>
    <property type="evidence" value="ECO:0007669"/>
    <property type="project" value="UniProtKB-UniPathway"/>
</dbReference>
<comment type="pathway">
    <text evidence="3 13">Porphyrin-containing compound metabolism; protoporphyrin-IX biosynthesis; coproporphyrinogen-III from 5-aminolevulinate: step 4/4.</text>
</comment>
<feature type="non-terminal residue" evidence="17">
    <location>
        <position position="1637"/>
    </location>
</feature>
<dbReference type="UniPathway" id="UPA00251">
    <property type="reaction ID" value="UER00321"/>
</dbReference>